<proteinExistence type="predicted"/>
<accession>A0A9W5TCH1</accession>
<organism evidence="2 3">
    <name type="scientific">Babesia ovis</name>
    <dbReference type="NCBI Taxonomy" id="5869"/>
    <lineage>
        <taxon>Eukaryota</taxon>
        <taxon>Sar</taxon>
        <taxon>Alveolata</taxon>
        <taxon>Apicomplexa</taxon>
        <taxon>Aconoidasida</taxon>
        <taxon>Piroplasmida</taxon>
        <taxon>Babesiidae</taxon>
        <taxon>Babesia</taxon>
    </lineage>
</organism>
<name>A0A9W5TCH1_BABOV</name>
<keyword evidence="3" id="KW-1185">Reference proteome</keyword>
<comment type="caution">
    <text evidence="2">The sequence shown here is derived from an EMBL/GenBank/DDBJ whole genome shotgun (WGS) entry which is preliminary data.</text>
</comment>
<dbReference type="GO" id="GO:0005829">
    <property type="term" value="C:cytosol"/>
    <property type="evidence" value="ECO:0007669"/>
    <property type="project" value="TreeGrafter"/>
</dbReference>
<dbReference type="Gene3D" id="3.40.50.1580">
    <property type="entry name" value="Nucleoside phosphorylase domain"/>
    <property type="match status" value="1"/>
</dbReference>
<dbReference type="OrthoDB" id="416752at2759"/>
<gene>
    <name evidence="2" type="ORF">BaOVIS_005430</name>
</gene>
<dbReference type="GO" id="GO:0006218">
    <property type="term" value="P:uridine catabolic process"/>
    <property type="evidence" value="ECO:0007669"/>
    <property type="project" value="TreeGrafter"/>
</dbReference>
<protein>
    <submittedName>
        <fullName evidence="2">Purine nucleoside phosphorylase</fullName>
    </submittedName>
</protein>
<sequence length="255" mass="28320">MGQTTEILNRTCIPKDRVHRVAIICGDQNRFEMFKNEASNYREFGTYLCWKAAEFEFNGEYILLACHGVGSHPTAVLVRELIHLGVKCIIRSGTSGTYEPHKRTVGDMCICYGTIRGDSTTLKDVDIAFPAVAHPDVVEALRNASETLKIPTHLGLCYSTDLFYRTGIHGRDPRETYVKCSVAIEDTDNSALFTLCNLYGIRGGAICTIDGCPLEWSQGNYAPKSKQMNEGKASMVRVTMHAAAELTRKIKEEEG</sequence>
<evidence type="ECO:0000313" key="2">
    <source>
        <dbReference type="EMBL" id="GFE53139.1"/>
    </source>
</evidence>
<feature type="domain" description="Nucleoside phosphorylase" evidence="1">
    <location>
        <begin position="20"/>
        <end position="221"/>
    </location>
</feature>
<reference evidence="2" key="1">
    <citation type="submission" date="2019-12" db="EMBL/GenBank/DDBJ databases">
        <title>Genome sequence of Babesia ovis.</title>
        <authorList>
            <person name="Yamagishi J."/>
            <person name="Sevinc F."/>
            <person name="Xuan X."/>
        </authorList>
    </citation>
    <scope>NUCLEOTIDE SEQUENCE</scope>
    <source>
        <strain evidence="2">Selcuk</strain>
    </source>
</reference>
<dbReference type="AlphaFoldDB" id="A0A9W5TCH1"/>
<evidence type="ECO:0000313" key="3">
    <source>
        <dbReference type="Proteomes" id="UP001057455"/>
    </source>
</evidence>
<dbReference type="GO" id="GO:0004850">
    <property type="term" value="F:uridine phosphorylase activity"/>
    <property type="evidence" value="ECO:0007669"/>
    <property type="project" value="TreeGrafter"/>
</dbReference>
<dbReference type="SUPFAM" id="SSF53167">
    <property type="entry name" value="Purine and uridine phosphorylases"/>
    <property type="match status" value="1"/>
</dbReference>
<dbReference type="PANTHER" id="PTHR43691">
    <property type="entry name" value="URIDINE PHOSPHORYLASE"/>
    <property type="match status" value="1"/>
</dbReference>
<dbReference type="InterPro" id="IPR000845">
    <property type="entry name" value="Nucleoside_phosphorylase_d"/>
</dbReference>
<dbReference type="Pfam" id="PF01048">
    <property type="entry name" value="PNP_UDP_1"/>
    <property type="match status" value="1"/>
</dbReference>
<dbReference type="Proteomes" id="UP001057455">
    <property type="component" value="Unassembled WGS sequence"/>
</dbReference>
<dbReference type="EMBL" id="BLIY01000004">
    <property type="protein sequence ID" value="GFE53139.1"/>
    <property type="molecule type" value="Genomic_DNA"/>
</dbReference>
<dbReference type="PANTHER" id="PTHR43691:SF11">
    <property type="entry name" value="FI09636P-RELATED"/>
    <property type="match status" value="1"/>
</dbReference>
<dbReference type="InterPro" id="IPR035994">
    <property type="entry name" value="Nucleoside_phosphorylase_sf"/>
</dbReference>
<evidence type="ECO:0000259" key="1">
    <source>
        <dbReference type="Pfam" id="PF01048"/>
    </source>
</evidence>